<dbReference type="GO" id="GO:0006355">
    <property type="term" value="P:regulation of DNA-templated transcription"/>
    <property type="evidence" value="ECO:0007669"/>
    <property type="project" value="InterPro"/>
</dbReference>
<dbReference type="GO" id="GO:0000160">
    <property type="term" value="P:phosphorelay signal transduction system"/>
    <property type="evidence" value="ECO:0007669"/>
    <property type="project" value="InterPro"/>
</dbReference>
<dbReference type="Gene3D" id="1.10.8.60">
    <property type="match status" value="1"/>
</dbReference>
<feature type="region of interest" description="Disordered" evidence="8">
    <location>
        <begin position="432"/>
        <end position="451"/>
    </location>
</feature>
<dbReference type="KEGG" id="sth:STH3299"/>
<evidence type="ECO:0000259" key="10">
    <source>
        <dbReference type="PROSITE" id="PS50110"/>
    </source>
</evidence>
<evidence type="ECO:0000313" key="11">
    <source>
        <dbReference type="EMBL" id="BAD42280.1"/>
    </source>
</evidence>
<name>Q67J70_SYMTH</name>
<dbReference type="SMART" id="SM00382">
    <property type="entry name" value="AAA"/>
    <property type="match status" value="1"/>
</dbReference>
<evidence type="ECO:0000256" key="7">
    <source>
        <dbReference type="PROSITE-ProRule" id="PRU00169"/>
    </source>
</evidence>
<sequence length="511" mass="56683">MRKEARTLRILLVDDDREGRSYLARFLTLDGHAVTECGSAEEALEVYRPGAFEMVLSDIRMGRMSGINLVSAIRSQGGAPQADVVLYTGHLDISLAIAALRAGAFDYLTKPINMAELQAVLQRVEEHQRSLEEQRTPPPGYQGTGDDVPADVRLQMAYLKDLGAERAGQKKFCARSPAMRQVVEQARRYHTDRSLPVLIQGETGVGKEVIAHLIHYGDLEEAGPFVAINCSAITPTLFESELFGYEPGAFTGGSARGQKGKLDAAQGGTLFLDELAEIPVELQAKLLRVLEEKSFYRVGGLKKIDADVRIIAATNLDIEERIRQGLFRVDLYYRLNVCRIVIPPLRERKEDILPMALMYLIDFSRSRGRRFTGISDEAAEVLLSYHWPGNCRELRNLMEWVSFMYDDEVLRPEHLRRITDAAARAQVAAGTEPFGGGAPHGAAAPDSGDLPAATVVPFPRGSRRDYNLEHHTEALIQAALQEYGGNKTLAARALGISVRTLYNRLERMGHR</sequence>
<dbReference type="PROSITE" id="PS00675">
    <property type="entry name" value="SIGMA54_INTERACT_1"/>
    <property type="match status" value="1"/>
</dbReference>
<feature type="region of interest" description="Disordered" evidence="8">
    <location>
        <begin position="128"/>
        <end position="147"/>
    </location>
</feature>
<dbReference type="Proteomes" id="UP000000417">
    <property type="component" value="Chromosome"/>
</dbReference>
<dbReference type="AlphaFoldDB" id="Q67J70"/>
<dbReference type="InterPro" id="IPR002078">
    <property type="entry name" value="Sigma_54_int"/>
</dbReference>
<dbReference type="Gene3D" id="1.10.10.60">
    <property type="entry name" value="Homeodomain-like"/>
    <property type="match status" value="1"/>
</dbReference>
<feature type="domain" description="Sigma-54 factor interaction" evidence="9">
    <location>
        <begin position="172"/>
        <end position="403"/>
    </location>
</feature>
<keyword evidence="5" id="KW-0804">Transcription</keyword>
<evidence type="ECO:0000259" key="9">
    <source>
        <dbReference type="PROSITE" id="PS50045"/>
    </source>
</evidence>
<dbReference type="HOGENOM" id="CLU_000445_0_6_9"/>
<dbReference type="PROSITE" id="PS00676">
    <property type="entry name" value="SIGMA54_INTERACT_2"/>
    <property type="match status" value="1"/>
</dbReference>
<dbReference type="SUPFAM" id="SSF46689">
    <property type="entry name" value="Homeodomain-like"/>
    <property type="match status" value="1"/>
</dbReference>
<dbReference type="InterPro" id="IPR027417">
    <property type="entry name" value="P-loop_NTPase"/>
</dbReference>
<reference evidence="11 12" key="1">
    <citation type="journal article" date="2004" name="Nucleic Acids Res.">
        <title>Genome sequence of Symbiobacterium thermophilum, an uncultivable bacterium that depends on microbial commensalism.</title>
        <authorList>
            <person name="Ueda K."/>
            <person name="Yamashita A."/>
            <person name="Ishikawa J."/>
            <person name="Shimada M."/>
            <person name="Watsuji T."/>
            <person name="Morimura K."/>
            <person name="Ikeda H."/>
            <person name="Hattori M."/>
            <person name="Beppu T."/>
        </authorList>
    </citation>
    <scope>NUCLEOTIDE SEQUENCE [LARGE SCALE GENOMIC DNA]</scope>
    <source>
        <strain evidence="12">T / IAM 14863</strain>
    </source>
</reference>
<dbReference type="eggNOG" id="COG2204">
    <property type="taxonomic scope" value="Bacteria"/>
</dbReference>
<dbReference type="InterPro" id="IPR001789">
    <property type="entry name" value="Sig_transdc_resp-reg_receiver"/>
</dbReference>
<evidence type="ECO:0000256" key="5">
    <source>
        <dbReference type="ARBA" id="ARBA00023163"/>
    </source>
</evidence>
<dbReference type="SUPFAM" id="SSF52172">
    <property type="entry name" value="CheY-like"/>
    <property type="match status" value="1"/>
</dbReference>
<dbReference type="Pfam" id="PF00072">
    <property type="entry name" value="Response_reg"/>
    <property type="match status" value="1"/>
</dbReference>
<dbReference type="InterPro" id="IPR058031">
    <property type="entry name" value="AAA_lid_NorR"/>
</dbReference>
<feature type="modified residue" description="4-aspartylphosphate" evidence="7">
    <location>
        <position position="58"/>
    </location>
</feature>
<dbReference type="SUPFAM" id="SSF52540">
    <property type="entry name" value="P-loop containing nucleoside triphosphate hydrolases"/>
    <property type="match status" value="1"/>
</dbReference>
<keyword evidence="7" id="KW-0597">Phosphoprotein</keyword>
<dbReference type="PANTHER" id="PTHR32071:SF57">
    <property type="entry name" value="C4-DICARBOXYLATE TRANSPORT TRANSCRIPTIONAL REGULATORY PROTEIN DCTD"/>
    <property type="match status" value="1"/>
</dbReference>
<dbReference type="InterPro" id="IPR011006">
    <property type="entry name" value="CheY-like_superfamily"/>
</dbReference>
<dbReference type="Pfam" id="PF00158">
    <property type="entry name" value="Sigma54_activat"/>
    <property type="match status" value="1"/>
</dbReference>
<dbReference type="InterPro" id="IPR009057">
    <property type="entry name" value="Homeodomain-like_sf"/>
</dbReference>
<dbReference type="Gene3D" id="3.40.50.300">
    <property type="entry name" value="P-loop containing nucleotide triphosphate hydrolases"/>
    <property type="match status" value="1"/>
</dbReference>
<dbReference type="InterPro" id="IPR003593">
    <property type="entry name" value="AAA+_ATPase"/>
</dbReference>
<proteinExistence type="predicted"/>
<dbReference type="PROSITE" id="PS50045">
    <property type="entry name" value="SIGMA54_INTERACT_4"/>
    <property type="match status" value="1"/>
</dbReference>
<dbReference type="PANTHER" id="PTHR32071">
    <property type="entry name" value="TRANSCRIPTIONAL REGULATORY PROTEIN"/>
    <property type="match status" value="1"/>
</dbReference>
<accession>Q67J70</accession>
<dbReference type="SMART" id="SM00448">
    <property type="entry name" value="REC"/>
    <property type="match status" value="1"/>
</dbReference>
<keyword evidence="12" id="KW-1185">Reference proteome</keyword>
<dbReference type="GO" id="GO:0043565">
    <property type="term" value="F:sequence-specific DNA binding"/>
    <property type="evidence" value="ECO:0007669"/>
    <property type="project" value="InterPro"/>
</dbReference>
<evidence type="ECO:0000256" key="3">
    <source>
        <dbReference type="ARBA" id="ARBA00022840"/>
    </source>
</evidence>
<dbReference type="PRINTS" id="PR01590">
    <property type="entry name" value="HTHFIS"/>
</dbReference>
<dbReference type="GO" id="GO:0005524">
    <property type="term" value="F:ATP binding"/>
    <property type="evidence" value="ECO:0007669"/>
    <property type="project" value="UniProtKB-KW"/>
</dbReference>
<evidence type="ECO:0000313" key="12">
    <source>
        <dbReference type="Proteomes" id="UP000000417"/>
    </source>
</evidence>
<dbReference type="InterPro" id="IPR025943">
    <property type="entry name" value="Sigma_54_int_dom_ATP-bd_2"/>
</dbReference>
<dbReference type="FunFam" id="3.40.50.300:FF:000006">
    <property type="entry name" value="DNA-binding transcriptional regulator NtrC"/>
    <property type="match status" value="1"/>
</dbReference>
<organism evidence="11 12">
    <name type="scientific">Symbiobacterium thermophilum (strain DSM 24528 / JCM 14929 / IAM 14863 / T)</name>
    <dbReference type="NCBI Taxonomy" id="292459"/>
    <lineage>
        <taxon>Bacteria</taxon>
        <taxon>Bacillati</taxon>
        <taxon>Bacillota</taxon>
        <taxon>Clostridia</taxon>
        <taxon>Eubacteriales</taxon>
        <taxon>Symbiobacteriaceae</taxon>
        <taxon>Symbiobacterium</taxon>
    </lineage>
</organism>
<dbReference type="Pfam" id="PF02954">
    <property type="entry name" value="HTH_8"/>
    <property type="match status" value="1"/>
</dbReference>
<evidence type="ECO:0000256" key="2">
    <source>
        <dbReference type="ARBA" id="ARBA00022741"/>
    </source>
</evidence>
<evidence type="ECO:0000256" key="1">
    <source>
        <dbReference type="ARBA" id="ARBA00018672"/>
    </source>
</evidence>
<dbReference type="Gene3D" id="3.40.50.2300">
    <property type="match status" value="1"/>
</dbReference>
<dbReference type="STRING" id="292459.STH3299"/>
<evidence type="ECO:0000256" key="4">
    <source>
        <dbReference type="ARBA" id="ARBA00023015"/>
    </source>
</evidence>
<dbReference type="InterPro" id="IPR025662">
    <property type="entry name" value="Sigma_54_int_dom_ATP-bd_1"/>
</dbReference>
<keyword evidence="3" id="KW-0067">ATP-binding</keyword>
<gene>
    <name evidence="11" type="ordered locus">STH3299</name>
</gene>
<keyword evidence="2" id="KW-0547">Nucleotide-binding</keyword>
<dbReference type="PROSITE" id="PS50110">
    <property type="entry name" value="RESPONSE_REGULATORY"/>
    <property type="match status" value="1"/>
</dbReference>
<evidence type="ECO:0000256" key="6">
    <source>
        <dbReference type="ARBA" id="ARBA00024867"/>
    </source>
</evidence>
<comment type="function">
    <text evidence="6">May play the central regulatory role in sporulation. It may be an element of the effector pathway responsible for the activation of sporulation genes in response to nutritional stress. Spo0A may act in concert with spo0H (a sigma factor) to control the expression of some genes that are critical to the sporulation process.</text>
</comment>
<dbReference type="EMBL" id="AP006840">
    <property type="protein sequence ID" value="BAD42280.1"/>
    <property type="molecule type" value="Genomic_DNA"/>
</dbReference>
<evidence type="ECO:0000256" key="8">
    <source>
        <dbReference type="SAM" id="MobiDB-lite"/>
    </source>
</evidence>
<keyword evidence="4" id="KW-0805">Transcription regulation</keyword>
<feature type="domain" description="Response regulatory" evidence="10">
    <location>
        <begin position="9"/>
        <end position="125"/>
    </location>
</feature>
<dbReference type="InterPro" id="IPR002197">
    <property type="entry name" value="HTH_Fis"/>
</dbReference>
<protein>
    <recommendedName>
        <fullName evidence="1">Stage 0 sporulation protein A homolog</fullName>
    </recommendedName>
</protein>
<dbReference type="CDD" id="cd00009">
    <property type="entry name" value="AAA"/>
    <property type="match status" value="1"/>
</dbReference>
<dbReference type="Pfam" id="PF25601">
    <property type="entry name" value="AAA_lid_14"/>
    <property type="match status" value="1"/>
</dbReference>